<dbReference type="GO" id="GO:0030246">
    <property type="term" value="F:carbohydrate binding"/>
    <property type="evidence" value="ECO:0007669"/>
    <property type="project" value="UniProtKB-KW"/>
</dbReference>
<dbReference type="EMBL" id="OZ075133">
    <property type="protein sequence ID" value="CAL4986536.1"/>
    <property type="molecule type" value="Genomic_DNA"/>
</dbReference>
<dbReference type="GO" id="GO:0016020">
    <property type="term" value="C:membrane"/>
    <property type="evidence" value="ECO:0007669"/>
    <property type="project" value="UniProtKB-SubCell"/>
</dbReference>
<feature type="domain" description="Protein kinase" evidence="13">
    <location>
        <begin position="385"/>
        <end position="634"/>
    </location>
</feature>
<dbReference type="Proteomes" id="UP001497457">
    <property type="component" value="Chromosome 23rd"/>
</dbReference>
<feature type="transmembrane region" description="Helical" evidence="11">
    <location>
        <begin position="325"/>
        <end position="348"/>
    </location>
</feature>
<comment type="similarity">
    <text evidence="3">In the C-terminal section; belongs to the protein kinase superfamily. Ser/Thr protein kinase family.</text>
</comment>
<evidence type="ECO:0000256" key="9">
    <source>
        <dbReference type="ARBA" id="ARBA00022989"/>
    </source>
</evidence>
<evidence type="ECO:0000259" key="13">
    <source>
        <dbReference type="PROSITE" id="PS50011"/>
    </source>
</evidence>
<evidence type="ECO:0000256" key="2">
    <source>
        <dbReference type="ARBA" id="ARBA00008536"/>
    </source>
</evidence>
<dbReference type="Gene3D" id="3.30.200.20">
    <property type="entry name" value="Phosphorylase Kinase, domain 1"/>
    <property type="match status" value="1"/>
</dbReference>
<dbReference type="InterPro" id="IPR011009">
    <property type="entry name" value="Kinase-like_dom_sf"/>
</dbReference>
<evidence type="ECO:0000313" key="15">
    <source>
        <dbReference type="Proteomes" id="UP001497457"/>
    </source>
</evidence>
<evidence type="ECO:0000256" key="3">
    <source>
        <dbReference type="ARBA" id="ARBA00010217"/>
    </source>
</evidence>
<evidence type="ECO:0000256" key="5">
    <source>
        <dbReference type="ARBA" id="ARBA00022729"/>
    </source>
</evidence>
<reference evidence="14" key="1">
    <citation type="submission" date="2024-10" db="EMBL/GenBank/DDBJ databases">
        <authorList>
            <person name="Ryan C."/>
        </authorList>
    </citation>
    <scope>NUCLEOTIDE SEQUENCE [LARGE SCALE GENOMIC DNA]</scope>
</reference>
<feature type="chain" id="PRO_5044809256" description="Protein kinase domain-containing protein" evidence="12">
    <location>
        <begin position="19"/>
        <end position="634"/>
    </location>
</feature>
<accession>A0ABC9AT88</accession>
<keyword evidence="6" id="KW-0430">Lectin</keyword>
<dbReference type="PROSITE" id="PS00108">
    <property type="entry name" value="PROTEIN_KINASE_ST"/>
    <property type="match status" value="1"/>
</dbReference>
<comment type="similarity">
    <text evidence="2">In the N-terminal section; belongs to the leguminous lectin family.</text>
</comment>
<dbReference type="PANTHER" id="PTHR27007">
    <property type="match status" value="1"/>
</dbReference>
<dbReference type="GO" id="GO:0005524">
    <property type="term" value="F:ATP binding"/>
    <property type="evidence" value="ECO:0007669"/>
    <property type="project" value="UniProtKB-KW"/>
</dbReference>
<dbReference type="InterPro" id="IPR001245">
    <property type="entry name" value="Ser-Thr/Tyr_kinase_cat_dom"/>
</dbReference>
<dbReference type="GO" id="GO:0051707">
    <property type="term" value="P:response to other organism"/>
    <property type="evidence" value="ECO:0007669"/>
    <property type="project" value="UniProtKB-ARBA"/>
</dbReference>
<dbReference type="InterPro" id="IPR000719">
    <property type="entry name" value="Prot_kinase_dom"/>
</dbReference>
<dbReference type="InterPro" id="IPR013320">
    <property type="entry name" value="ConA-like_dom_sf"/>
</dbReference>
<dbReference type="PROSITE" id="PS50011">
    <property type="entry name" value="PROTEIN_KINASE_DOM"/>
    <property type="match status" value="1"/>
</dbReference>
<dbReference type="InterPro" id="IPR001220">
    <property type="entry name" value="Legume_lectin_dom"/>
</dbReference>
<dbReference type="SUPFAM" id="SSF56112">
    <property type="entry name" value="Protein kinase-like (PK-like)"/>
    <property type="match status" value="1"/>
</dbReference>
<dbReference type="FunFam" id="1.10.510.10:FF:000444">
    <property type="entry name" value="probable L-type lectin-domain containing receptor kinase S.5"/>
    <property type="match status" value="1"/>
</dbReference>
<feature type="signal peptide" evidence="12">
    <location>
        <begin position="1"/>
        <end position="18"/>
    </location>
</feature>
<keyword evidence="9 11" id="KW-1133">Transmembrane helix</keyword>
<proteinExistence type="inferred from homology"/>
<keyword evidence="10 11" id="KW-0472">Membrane</keyword>
<protein>
    <recommendedName>
        <fullName evidence="13">Protein kinase domain-containing protein</fullName>
    </recommendedName>
</protein>
<dbReference type="SUPFAM" id="SSF49899">
    <property type="entry name" value="Concanavalin A-like lectins/glucanases"/>
    <property type="match status" value="1"/>
</dbReference>
<evidence type="ECO:0000313" key="14">
    <source>
        <dbReference type="EMBL" id="CAL4986536.1"/>
    </source>
</evidence>
<keyword evidence="4 11" id="KW-0812">Transmembrane</keyword>
<dbReference type="GO" id="GO:0006952">
    <property type="term" value="P:defense response"/>
    <property type="evidence" value="ECO:0007669"/>
    <property type="project" value="UniProtKB-ARBA"/>
</dbReference>
<comment type="subcellular location">
    <subcellularLocation>
        <location evidence="1">Membrane</location>
        <topology evidence="1">Single-pass type I membrane protein</topology>
    </subcellularLocation>
</comment>
<dbReference type="SMART" id="SM00220">
    <property type="entry name" value="S_TKc"/>
    <property type="match status" value="1"/>
</dbReference>
<dbReference type="Pfam" id="PF00139">
    <property type="entry name" value="Lectin_legB"/>
    <property type="match status" value="1"/>
</dbReference>
<organism evidence="14 15">
    <name type="scientific">Urochloa decumbens</name>
    <dbReference type="NCBI Taxonomy" id="240449"/>
    <lineage>
        <taxon>Eukaryota</taxon>
        <taxon>Viridiplantae</taxon>
        <taxon>Streptophyta</taxon>
        <taxon>Embryophyta</taxon>
        <taxon>Tracheophyta</taxon>
        <taxon>Spermatophyta</taxon>
        <taxon>Magnoliopsida</taxon>
        <taxon>Liliopsida</taxon>
        <taxon>Poales</taxon>
        <taxon>Poaceae</taxon>
        <taxon>PACMAD clade</taxon>
        <taxon>Panicoideae</taxon>
        <taxon>Panicodae</taxon>
        <taxon>Paniceae</taxon>
        <taxon>Melinidinae</taxon>
        <taxon>Urochloa</taxon>
    </lineage>
</organism>
<sequence length="634" mass="70359">MPAPLGLTSCILIAVVQCLVAAIAPACCTTTDYSGDRDDVFSVIFPSFKAPDGLSFSWDAGILSGVLHLTADGVYQPPVQYLPDPTRSTGHARLTRTGFHLALGSEFLPPWSIDSSYGPLSQEASFNTSFTMSVSRSRDHTAVEGDNGGGLVFEVLPRDGYSDGLDRANYFPVASTTSGGNISVEIGNLEYYYHQGDFAVYVSIAPDPTQNLTPPAKYTVWIDYDAKLHNMSVYVDGKGRVKPAQATLHAPINISAINRRFGKYFFGLFASKNRLLPSCQPVVYSWNLTVDRLSVSSTSTAAGTAMPTDDDRRRRRRRWLLIARVFSYLVPIAASAAVVFAVACCLLSRFRSLTMKLRLSKAMRRLPGVPREFSYGDIKRATRNFHESMRLGSGGFGAVYKGAMIAACDGDDGRQRLQYVEVAVKKFTRKEDRSYDDFLAEVAVINRLRHKNIVPLLGWCYENEELLLIYQYMPNGSLDQHLFSHNHGQHHHPILQWETRYDVIKDVAAGLHYVHHEYERAVLHRDIKASNIMLDAAFHGRLGDFGLARVVALDKSSFTDIGVAGTWGFIAPEYAVSHKATRHTDVYAFGVLVLEVVTGKRSLGAADSTFPLLVDWVWWLYGEGRLLEAVDDEL</sequence>
<evidence type="ECO:0000256" key="6">
    <source>
        <dbReference type="ARBA" id="ARBA00022734"/>
    </source>
</evidence>
<keyword evidence="15" id="KW-1185">Reference proteome</keyword>
<evidence type="ECO:0000256" key="12">
    <source>
        <dbReference type="SAM" id="SignalP"/>
    </source>
</evidence>
<dbReference type="Pfam" id="PF07714">
    <property type="entry name" value="PK_Tyr_Ser-Thr"/>
    <property type="match status" value="1"/>
</dbReference>
<name>A0ABC9AT88_9POAL</name>
<dbReference type="AlphaFoldDB" id="A0ABC9AT88"/>
<dbReference type="InterPro" id="IPR050528">
    <property type="entry name" value="L-type_Lectin-RKs"/>
</dbReference>
<evidence type="ECO:0000256" key="8">
    <source>
        <dbReference type="ARBA" id="ARBA00022840"/>
    </source>
</evidence>
<dbReference type="Gene3D" id="2.60.120.200">
    <property type="match status" value="1"/>
</dbReference>
<evidence type="ECO:0000256" key="7">
    <source>
        <dbReference type="ARBA" id="ARBA00022741"/>
    </source>
</evidence>
<evidence type="ECO:0000256" key="10">
    <source>
        <dbReference type="ARBA" id="ARBA00023136"/>
    </source>
</evidence>
<evidence type="ECO:0000256" key="1">
    <source>
        <dbReference type="ARBA" id="ARBA00004479"/>
    </source>
</evidence>
<keyword evidence="5 12" id="KW-0732">Signal</keyword>
<dbReference type="InterPro" id="IPR008271">
    <property type="entry name" value="Ser/Thr_kinase_AS"/>
</dbReference>
<evidence type="ECO:0000256" key="11">
    <source>
        <dbReference type="SAM" id="Phobius"/>
    </source>
</evidence>
<keyword evidence="8" id="KW-0067">ATP-binding</keyword>
<evidence type="ECO:0000256" key="4">
    <source>
        <dbReference type="ARBA" id="ARBA00022692"/>
    </source>
</evidence>
<dbReference type="Gene3D" id="1.10.510.10">
    <property type="entry name" value="Transferase(Phosphotransferase) domain 1"/>
    <property type="match status" value="1"/>
</dbReference>
<keyword evidence="7" id="KW-0547">Nucleotide-binding</keyword>
<gene>
    <name evidence="14" type="ORF">URODEC1_LOCUS58443</name>
</gene>